<feature type="transmembrane region" description="Helical" evidence="6">
    <location>
        <begin position="202"/>
        <end position="220"/>
    </location>
</feature>
<feature type="transmembrane region" description="Helical" evidence="6">
    <location>
        <begin position="448"/>
        <end position="470"/>
    </location>
</feature>
<gene>
    <name evidence="7" type="ORF">NEOLEDRAFT_1133682</name>
</gene>
<dbReference type="EMBL" id="KV425572">
    <property type="protein sequence ID" value="KZT25312.1"/>
    <property type="molecule type" value="Genomic_DNA"/>
</dbReference>
<dbReference type="PANTHER" id="PTHR43791">
    <property type="entry name" value="PERMEASE-RELATED"/>
    <property type="match status" value="1"/>
</dbReference>
<organism evidence="7 8">
    <name type="scientific">Neolentinus lepideus HHB14362 ss-1</name>
    <dbReference type="NCBI Taxonomy" id="1314782"/>
    <lineage>
        <taxon>Eukaryota</taxon>
        <taxon>Fungi</taxon>
        <taxon>Dikarya</taxon>
        <taxon>Basidiomycota</taxon>
        <taxon>Agaricomycotina</taxon>
        <taxon>Agaricomycetes</taxon>
        <taxon>Gloeophyllales</taxon>
        <taxon>Gloeophyllaceae</taxon>
        <taxon>Neolentinus</taxon>
    </lineage>
</organism>
<dbReference type="PANTHER" id="PTHR43791:SF36">
    <property type="entry name" value="TRANSPORTER, PUTATIVE (AFU_ORTHOLOGUE AFUA_6G08340)-RELATED"/>
    <property type="match status" value="1"/>
</dbReference>
<feature type="transmembrane region" description="Helical" evidence="6">
    <location>
        <begin position="322"/>
        <end position="339"/>
    </location>
</feature>
<feature type="transmembrane region" description="Helical" evidence="6">
    <location>
        <begin position="44"/>
        <end position="68"/>
    </location>
</feature>
<keyword evidence="8" id="KW-1185">Reference proteome</keyword>
<keyword evidence="2" id="KW-0813">Transport</keyword>
<dbReference type="InParanoid" id="A0A165SKU3"/>
<feature type="transmembrane region" description="Helical" evidence="6">
    <location>
        <begin position="111"/>
        <end position="135"/>
    </location>
</feature>
<proteinExistence type="predicted"/>
<evidence type="ECO:0000256" key="1">
    <source>
        <dbReference type="ARBA" id="ARBA00004141"/>
    </source>
</evidence>
<evidence type="ECO:0000256" key="2">
    <source>
        <dbReference type="ARBA" id="ARBA00022448"/>
    </source>
</evidence>
<evidence type="ECO:0000313" key="8">
    <source>
        <dbReference type="Proteomes" id="UP000076761"/>
    </source>
</evidence>
<accession>A0A165SKU3</accession>
<dbReference type="STRING" id="1314782.A0A165SKU3"/>
<feature type="transmembrane region" description="Helical" evidence="6">
    <location>
        <begin position="80"/>
        <end position="99"/>
    </location>
</feature>
<evidence type="ECO:0000313" key="7">
    <source>
        <dbReference type="EMBL" id="KZT25312.1"/>
    </source>
</evidence>
<dbReference type="Proteomes" id="UP000076761">
    <property type="component" value="Unassembled WGS sequence"/>
</dbReference>
<sequence length="503" mass="55989">MSATHPHIDEVPLLPRVDVNEDGWEDEEEVEAALLRKLDNRMRAYTTLLVLAHVICNTVAIATLFGFYEALNVTRTQFGSIIAAHHIGLAVGICLFSPLKRLASKWPSMTPASAAALGVLCVLTTSCSSFFQVFAVRCVSGLIDSTLSMNQVHTRRLWYKRAGFSSTAHRVPLSNVIGLIVASLTALPLFDGYGPVMGKRIFYVNGVLIITFALYAWYRLPGHPETATWLSESERRLVTKWIVERNEQESQFNGGHNEQEPQVDGGWGARVAILTHVLKMFTLGVSEFLFSFIKSFELYWPVIFAAAAGVDVYDSGVLLSSVAPWILPAVVTSMFARNWSKLMRQSFQTFFPILFGTYSFSIVLVLVGFQIAQYANSKQLFLVSLCMIPLAFIAHVPYIWHLALATAGVTESDTPRNRNLKTRFVTLCSIAGKVVGSYVWLFQDHGFYHFPASVAASSTLPFIFLFLFCVTEGINFCKRISERLAAEPGRREMEELAGHESSV</sequence>
<evidence type="ECO:0000256" key="5">
    <source>
        <dbReference type="ARBA" id="ARBA00023136"/>
    </source>
</evidence>
<comment type="subcellular location">
    <subcellularLocation>
        <location evidence="1">Membrane</location>
        <topology evidence="1">Multi-pass membrane protein</topology>
    </subcellularLocation>
</comment>
<evidence type="ECO:0000256" key="4">
    <source>
        <dbReference type="ARBA" id="ARBA00022989"/>
    </source>
</evidence>
<dbReference type="GO" id="GO:0022857">
    <property type="term" value="F:transmembrane transporter activity"/>
    <property type="evidence" value="ECO:0007669"/>
    <property type="project" value="TreeGrafter"/>
</dbReference>
<feature type="transmembrane region" description="Helical" evidence="6">
    <location>
        <begin position="171"/>
        <end position="190"/>
    </location>
</feature>
<dbReference type="SUPFAM" id="SSF103473">
    <property type="entry name" value="MFS general substrate transporter"/>
    <property type="match status" value="1"/>
</dbReference>
<dbReference type="OrthoDB" id="10561382at2759"/>
<dbReference type="GO" id="GO:0016020">
    <property type="term" value="C:membrane"/>
    <property type="evidence" value="ECO:0007669"/>
    <property type="project" value="UniProtKB-SubCell"/>
</dbReference>
<protein>
    <submittedName>
        <fullName evidence="7">MFS general substrate transporter</fullName>
    </submittedName>
</protein>
<evidence type="ECO:0000256" key="3">
    <source>
        <dbReference type="ARBA" id="ARBA00022692"/>
    </source>
</evidence>
<dbReference type="Gene3D" id="1.20.1250.20">
    <property type="entry name" value="MFS general substrate transporter like domains"/>
    <property type="match status" value="1"/>
</dbReference>
<keyword evidence="5 6" id="KW-0472">Membrane</keyword>
<feature type="transmembrane region" description="Helical" evidence="6">
    <location>
        <begin position="298"/>
        <end position="316"/>
    </location>
</feature>
<feature type="transmembrane region" description="Helical" evidence="6">
    <location>
        <begin position="351"/>
        <end position="374"/>
    </location>
</feature>
<keyword evidence="3 6" id="KW-0812">Transmembrane</keyword>
<evidence type="ECO:0000256" key="6">
    <source>
        <dbReference type="SAM" id="Phobius"/>
    </source>
</evidence>
<reference evidence="7 8" key="1">
    <citation type="journal article" date="2016" name="Mol. Biol. Evol.">
        <title>Comparative Genomics of Early-Diverging Mushroom-Forming Fungi Provides Insights into the Origins of Lignocellulose Decay Capabilities.</title>
        <authorList>
            <person name="Nagy L.G."/>
            <person name="Riley R."/>
            <person name="Tritt A."/>
            <person name="Adam C."/>
            <person name="Daum C."/>
            <person name="Floudas D."/>
            <person name="Sun H."/>
            <person name="Yadav J.S."/>
            <person name="Pangilinan J."/>
            <person name="Larsson K.H."/>
            <person name="Matsuura K."/>
            <person name="Barry K."/>
            <person name="Labutti K."/>
            <person name="Kuo R."/>
            <person name="Ohm R.A."/>
            <person name="Bhattacharya S.S."/>
            <person name="Shirouzu T."/>
            <person name="Yoshinaga Y."/>
            <person name="Martin F.M."/>
            <person name="Grigoriev I.V."/>
            <person name="Hibbett D.S."/>
        </authorList>
    </citation>
    <scope>NUCLEOTIDE SEQUENCE [LARGE SCALE GENOMIC DNA]</scope>
    <source>
        <strain evidence="7 8">HHB14362 ss-1</strain>
    </source>
</reference>
<dbReference type="AlphaFoldDB" id="A0A165SKU3"/>
<name>A0A165SKU3_9AGAM</name>
<feature type="transmembrane region" description="Helical" evidence="6">
    <location>
        <begin position="380"/>
        <end position="403"/>
    </location>
</feature>
<dbReference type="InterPro" id="IPR036259">
    <property type="entry name" value="MFS_trans_sf"/>
</dbReference>
<keyword evidence="4 6" id="KW-1133">Transmembrane helix</keyword>